<dbReference type="PANTHER" id="PTHR11085">
    <property type="entry name" value="NAD-DEPENDENT PROTEIN DEACYLASE SIRTUIN-5, MITOCHONDRIAL-RELATED"/>
    <property type="match status" value="1"/>
</dbReference>
<feature type="active site" description="Proton acceptor" evidence="4">
    <location>
        <position position="121"/>
    </location>
</feature>
<dbReference type="GO" id="GO:0046872">
    <property type="term" value="F:metal ion binding"/>
    <property type="evidence" value="ECO:0007669"/>
    <property type="project" value="UniProtKB-KW"/>
</dbReference>
<dbReference type="GO" id="GO:0017136">
    <property type="term" value="F:histone deacetylase activity, NAD-dependent"/>
    <property type="evidence" value="ECO:0007669"/>
    <property type="project" value="TreeGrafter"/>
</dbReference>
<dbReference type="GO" id="GO:0070403">
    <property type="term" value="F:NAD+ binding"/>
    <property type="evidence" value="ECO:0007669"/>
    <property type="project" value="InterPro"/>
</dbReference>
<keyword evidence="3" id="KW-0520">NAD</keyword>
<dbReference type="InterPro" id="IPR003000">
    <property type="entry name" value="Sirtuin"/>
</dbReference>
<keyword evidence="2" id="KW-0808">Transferase</keyword>
<dbReference type="PROSITE" id="PS50305">
    <property type="entry name" value="SIRTUIN"/>
    <property type="match status" value="1"/>
</dbReference>
<proteinExistence type="predicted"/>
<dbReference type="Pfam" id="PF02146">
    <property type="entry name" value="SIR2"/>
    <property type="match status" value="1"/>
</dbReference>
<evidence type="ECO:0000313" key="6">
    <source>
        <dbReference type="EMBL" id="WNC11597.1"/>
    </source>
</evidence>
<evidence type="ECO:0000313" key="7">
    <source>
        <dbReference type="Proteomes" id="UP001258207"/>
    </source>
</evidence>
<keyword evidence="4" id="KW-0862">Zinc</keyword>
<evidence type="ECO:0000256" key="3">
    <source>
        <dbReference type="ARBA" id="ARBA00023027"/>
    </source>
</evidence>
<dbReference type="Proteomes" id="UP001258207">
    <property type="component" value="Chromosome"/>
</dbReference>
<dbReference type="InterPro" id="IPR029035">
    <property type="entry name" value="DHS-like_NAD/FAD-binding_dom"/>
</dbReference>
<dbReference type="InterPro" id="IPR026591">
    <property type="entry name" value="Sirtuin_cat_small_dom_sf"/>
</dbReference>
<dbReference type="EMBL" id="CP134081">
    <property type="protein sequence ID" value="WNC11597.1"/>
    <property type="molecule type" value="Genomic_DNA"/>
</dbReference>
<evidence type="ECO:0000256" key="2">
    <source>
        <dbReference type="ARBA" id="ARBA00022679"/>
    </source>
</evidence>
<accession>A0AAJ6M2R9</accession>
<evidence type="ECO:0000256" key="1">
    <source>
        <dbReference type="ARBA" id="ARBA00012928"/>
    </source>
</evidence>
<dbReference type="EC" id="2.3.1.286" evidence="1"/>
<sequence>MHAAMVELDTLYQHMAQGPYLVLTGAGISTASGIPDYRDTEGVRRGNAPIMHQDFIASAATRKRYWARAMVGWRGVHQAAPNAAHQALAALQSQGLISGVITQNVDGLHDAAGSRNVVELHGNLHRVVCLDCGMRLQRDDVQLLLEEQNPYLQDVHAVLAPDGDAQLAARFLEAFRTPHCPCCGSDMLKPDVVFFGGGVEPAHAQAAWKAVESAPGMLIVGSSLMAYSSFRLCQEMSRQGKRLLAINLGRTRADGLLSVKVVQPCEQVLPQIAQRLVQGVPPSA</sequence>
<dbReference type="SUPFAM" id="SSF52467">
    <property type="entry name" value="DHS-like NAD/FAD-binding domain"/>
    <property type="match status" value="1"/>
</dbReference>
<name>A0AAJ6M2R9_9PSED</name>
<feature type="binding site" evidence="4">
    <location>
        <position position="132"/>
    </location>
    <ligand>
        <name>Zn(2+)</name>
        <dbReference type="ChEBI" id="CHEBI:29105"/>
    </ligand>
</feature>
<evidence type="ECO:0000256" key="4">
    <source>
        <dbReference type="PROSITE-ProRule" id="PRU00236"/>
    </source>
</evidence>
<feature type="binding site" evidence="4">
    <location>
        <position position="180"/>
    </location>
    <ligand>
        <name>Zn(2+)</name>
        <dbReference type="ChEBI" id="CHEBI:29105"/>
    </ligand>
</feature>
<dbReference type="NCBIfam" id="NF003738">
    <property type="entry name" value="PRK05333.1"/>
    <property type="match status" value="1"/>
</dbReference>
<protein>
    <recommendedName>
        <fullName evidence="1">protein acetyllysine N-acetyltransferase</fullName>
        <ecNumber evidence="1">2.3.1.286</ecNumber>
    </recommendedName>
</protein>
<dbReference type="InterPro" id="IPR026590">
    <property type="entry name" value="Ssirtuin_cat_dom"/>
</dbReference>
<keyword evidence="4" id="KW-0479">Metal-binding</keyword>
<dbReference type="Gene3D" id="3.40.50.1220">
    <property type="entry name" value="TPP-binding domain"/>
    <property type="match status" value="1"/>
</dbReference>
<feature type="binding site" evidence="4">
    <location>
        <position position="183"/>
    </location>
    <ligand>
        <name>Zn(2+)</name>
        <dbReference type="ChEBI" id="CHEBI:29105"/>
    </ligand>
</feature>
<dbReference type="AlphaFoldDB" id="A0AAJ6M2R9"/>
<reference evidence="6" key="1">
    <citation type="submission" date="2023-09" db="EMBL/GenBank/DDBJ databases">
        <title>First report of Pseudomonas coleopterorum DJ13 causing leaf spot on Rhododendron pulchrum Sweet in China.</title>
        <authorList>
            <person name="Zhang Y."/>
        </authorList>
    </citation>
    <scope>NUCLEOTIDE SEQUENCE</scope>
    <source>
        <strain evidence="6">DJ13</strain>
    </source>
</reference>
<organism evidence="6 7">
    <name type="scientific">Pseudomonas coleopterorum</name>
    <dbReference type="NCBI Taxonomy" id="1605838"/>
    <lineage>
        <taxon>Bacteria</taxon>
        <taxon>Pseudomonadati</taxon>
        <taxon>Pseudomonadota</taxon>
        <taxon>Gammaproteobacteria</taxon>
        <taxon>Pseudomonadales</taxon>
        <taxon>Pseudomonadaceae</taxon>
        <taxon>Pseudomonas</taxon>
    </lineage>
</organism>
<dbReference type="RefSeq" id="WP_310792876.1">
    <property type="nucleotide sequence ID" value="NZ_CP134081.1"/>
</dbReference>
<feature type="domain" description="Deacetylase sirtuin-type" evidence="5">
    <location>
        <begin position="1"/>
        <end position="279"/>
    </location>
</feature>
<dbReference type="PANTHER" id="PTHR11085:SF10">
    <property type="entry name" value="NAD-DEPENDENT PROTEIN DEACYLASE SIRTUIN-5, MITOCHONDRIAL-RELATED"/>
    <property type="match status" value="1"/>
</dbReference>
<gene>
    <name evidence="6" type="ORF">RI108_09400</name>
</gene>
<dbReference type="InterPro" id="IPR050134">
    <property type="entry name" value="NAD-dep_sirtuin_deacylases"/>
</dbReference>
<evidence type="ECO:0000259" key="5">
    <source>
        <dbReference type="PROSITE" id="PS50305"/>
    </source>
</evidence>
<feature type="binding site" evidence="4">
    <location>
        <position position="129"/>
    </location>
    <ligand>
        <name>Zn(2+)</name>
        <dbReference type="ChEBI" id="CHEBI:29105"/>
    </ligand>
</feature>
<dbReference type="Gene3D" id="3.30.1600.10">
    <property type="entry name" value="SIR2/SIRT2 'Small Domain"/>
    <property type="match status" value="1"/>
</dbReference>